<reference evidence="1 2" key="1">
    <citation type="submission" date="2016-10" db="EMBL/GenBank/DDBJ databases">
        <title>Comparative genomics of Bacillus thuringiensis reveals a path to pathogens against multiple invertebrate hosts.</title>
        <authorList>
            <person name="Zheng J."/>
            <person name="Gao Q."/>
            <person name="Liu H."/>
            <person name="Peng D."/>
            <person name="Ruan L."/>
            <person name="Sun M."/>
        </authorList>
    </citation>
    <scope>NUCLEOTIDE SEQUENCE [LARGE SCALE GENOMIC DNA]</scope>
    <source>
        <strain evidence="1">BGSC 4BW1</strain>
    </source>
</reference>
<protein>
    <submittedName>
        <fullName evidence="1">Uncharacterized protein</fullName>
    </submittedName>
</protein>
<gene>
    <name evidence="1" type="ORF">BK741_18260</name>
</gene>
<organism evidence="1 2">
    <name type="scientific">Bacillus thuringiensis serovar iberica</name>
    <dbReference type="NCBI Taxonomy" id="180866"/>
    <lineage>
        <taxon>Bacteria</taxon>
        <taxon>Bacillati</taxon>
        <taxon>Bacillota</taxon>
        <taxon>Bacilli</taxon>
        <taxon>Bacillales</taxon>
        <taxon>Bacillaceae</taxon>
        <taxon>Bacillus</taxon>
        <taxon>Bacillus cereus group</taxon>
    </lineage>
</organism>
<name>A0A9X6QN43_BACTU</name>
<dbReference type="AlphaFoldDB" id="A0A9X6QN43"/>
<evidence type="ECO:0000313" key="2">
    <source>
        <dbReference type="Proteomes" id="UP000195120"/>
    </source>
</evidence>
<dbReference type="Proteomes" id="UP000195120">
    <property type="component" value="Unassembled WGS sequence"/>
</dbReference>
<evidence type="ECO:0000313" key="1">
    <source>
        <dbReference type="EMBL" id="OUB46579.1"/>
    </source>
</evidence>
<proteinExistence type="predicted"/>
<sequence>MTVHIEENNVELNKKYRLGHDFLFLANKIFSYKNDSIISMSIQVLFKIIDTNGHEKFFDSEQPKDITINLRNGKPSCLTNIIGCSFDRENILNFEPKINFAKECRYTLQWEIVGYTKDIDKGYADPIYISEQEFMDIMKKNIDQFDNIDNFPAQSCTHFTCEVK</sequence>
<comment type="caution">
    <text evidence="1">The sequence shown here is derived from an EMBL/GenBank/DDBJ whole genome shotgun (WGS) entry which is preliminary data.</text>
</comment>
<dbReference type="RefSeq" id="WP_086401543.1">
    <property type="nucleotide sequence ID" value="NZ_MOOP01000102.1"/>
</dbReference>
<accession>A0A9X6QN43</accession>
<dbReference type="EMBL" id="MOOP01000102">
    <property type="protein sequence ID" value="OUB46579.1"/>
    <property type="molecule type" value="Genomic_DNA"/>
</dbReference>